<dbReference type="STRING" id="28134.SAMN05444288_0695"/>
<evidence type="ECO:0000313" key="4">
    <source>
        <dbReference type="Proteomes" id="UP000005580"/>
    </source>
</evidence>
<name>E7RM00_9BACT</name>
<dbReference type="InterPro" id="IPR010992">
    <property type="entry name" value="IHF-like_DNA-bd_dom_sf"/>
</dbReference>
<evidence type="ECO:0000259" key="2">
    <source>
        <dbReference type="Pfam" id="PF18291"/>
    </source>
</evidence>
<dbReference type="EMBL" id="AEPE02000002">
    <property type="protein sequence ID" value="EFZ37781.1"/>
    <property type="molecule type" value="Genomic_DNA"/>
</dbReference>
<reference evidence="3" key="1">
    <citation type="submission" date="2011-01" db="EMBL/GenBank/DDBJ databases">
        <authorList>
            <person name="Muzny D."/>
            <person name="Qin X."/>
            <person name="Buhay C."/>
            <person name="Dugan-Rocha S."/>
            <person name="Ding Y."/>
            <person name="Chen G."/>
            <person name="Hawes A."/>
            <person name="Holder M."/>
            <person name="Jhangiani S."/>
            <person name="Johnson A."/>
            <person name="Khan Z."/>
            <person name="Li Z."/>
            <person name="Liu W."/>
            <person name="Liu X."/>
            <person name="Perez L."/>
            <person name="Shen H."/>
            <person name="Wang Q."/>
            <person name="Watt J."/>
            <person name="Xi L."/>
            <person name="Xin Y."/>
            <person name="Zhou J."/>
            <person name="Deng J."/>
            <person name="Jiang H."/>
            <person name="Liu Y."/>
            <person name="Qu J."/>
            <person name="Song X.-Z."/>
            <person name="Zhang L."/>
            <person name="Villasana D."/>
            <person name="Johnson A."/>
            <person name="Liu J."/>
            <person name="Liyanage D."/>
            <person name="Lorensuhewa L."/>
            <person name="Robinson T."/>
            <person name="Song A."/>
            <person name="Song B.-B."/>
            <person name="Dinh H."/>
            <person name="Thornton R."/>
            <person name="Coyle M."/>
            <person name="Francisco L."/>
            <person name="Jackson L."/>
            <person name="Javaid M."/>
            <person name="Korchina V."/>
            <person name="Kovar C."/>
            <person name="Mata R."/>
            <person name="Mathew T."/>
            <person name="Ngo R."/>
            <person name="Nguyen L."/>
            <person name="Nguyen N."/>
            <person name="Okwuonu G."/>
            <person name="Ongeri F."/>
            <person name="Pham C."/>
            <person name="Simmons D."/>
            <person name="Wilczek-Boney K."/>
            <person name="Hale W."/>
            <person name="Jakkamsetti A."/>
            <person name="Pham P."/>
            <person name="Ruth R."/>
            <person name="San Lucas F."/>
            <person name="Warren J."/>
            <person name="Zhang J."/>
            <person name="Zhao Z."/>
            <person name="Zhou C."/>
            <person name="Zhu D."/>
            <person name="Lee S."/>
            <person name="Bess C."/>
            <person name="Blankenburg K."/>
            <person name="Forbes L."/>
            <person name="Fu Q."/>
            <person name="Gubbala S."/>
            <person name="Hirani K."/>
            <person name="Jayaseelan J.C."/>
            <person name="Lara F."/>
            <person name="Munidasa M."/>
            <person name="Palculict T."/>
            <person name="Patil S."/>
            <person name="Pu L.-L."/>
            <person name="Saada N."/>
            <person name="Tang L."/>
            <person name="Weissenberger G."/>
            <person name="Zhu Y."/>
            <person name="Hemphill L."/>
            <person name="Shang Y."/>
            <person name="Youmans B."/>
            <person name="Ayvaz T."/>
            <person name="Ross M."/>
            <person name="Santibanez J."/>
            <person name="Aqrawi P."/>
            <person name="Gross S."/>
            <person name="Joshi V."/>
            <person name="Fowler G."/>
            <person name="Nazareth L."/>
            <person name="Reid J."/>
            <person name="Worley K."/>
            <person name="Petrosino J."/>
            <person name="Highlander S."/>
            <person name="Gibbs R."/>
        </authorList>
    </citation>
    <scope>NUCLEOTIDE SEQUENCE [LARGE SCALE GENOMIC DNA]</scope>
    <source>
        <strain evidence="3">ATCC 33269</strain>
    </source>
</reference>
<keyword evidence="1 3" id="KW-0238">DNA-binding</keyword>
<dbReference type="Proteomes" id="UP000005580">
    <property type="component" value="Unassembled WGS sequence"/>
</dbReference>
<dbReference type="AlphaFoldDB" id="E7RM00"/>
<accession>E7RM00</accession>
<sequence>MAKLKYKLVKRKLNIGAQKGKEVYIAQPVNLGKIGFEDFVKEMSDGSTVDAADVKAVLSRLHTVISRLTERGFSVECGELGTFRASFGSKSVENVKSFNVTDIRPAKIIFTPKPAFKNSLRSTGFEEFTPIA</sequence>
<proteinExistence type="predicted"/>
<keyword evidence="4" id="KW-1185">Reference proteome</keyword>
<dbReference type="InterPro" id="IPR041607">
    <property type="entry name" value="HU-HIG"/>
</dbReference>
<dbReference type="InterPro" id="IPR005902">
    <property type="entry name" value="HU_DNA-bd_put"/>
</dbReference>
<dbReference type="NCBIfam" id="TIGR01201">
    <property type="entry name" value="HU_rel"/>
    <property type="match status" value="1"/>
</dbReference>
<dbReference type="RefSeq" id="WP_004368809.1">
    <property type="nucleotide sequence ID" value="NZ_GL833119.1"/>
</dbReference>
<evidence type="ECO:0000313" key="3">
    <source>
        <dbReference type="EMBL" id="EFZ37781.1"/>
    </source>
</evidence>
<evidence type="ECO:0000256" key="1">
    <source>
        <dbReference type="ARBA" id="ARBA00023125"/>
    </source>
</evidence>
<dbReference type="GO" id="GO:0003677">
    <property type="term" value="F:DNA binding"/>
    <property type="evidence" value="ECO:0007669"/>
    <property type="project" value="UniProtKB-KW"/>
</dbReference>
<dbReference type="eggNOG" id="COG0776">
    <property type="taxonomic scope" value="Bacteria"/>
</dbReference>
<feature type="domain" description="HU" evidence="2">
    <location>
        <begin position="4"/>
        <end position="126"/>
    </location>
</feature>
<dbReference type="SUPFAM" id="SSF47729">
    <property type="entry name" value="IHF-like DNA-binding proteins"/>
    <property type="match status" value="1"/>
</dbReference>
<organism evidence="3 4">
    <name type="scientific">Hoylesella oralis ATCC 33269</name>
    <dbReference type="NCBI Taxonomy" id="873533"/>
    <lineage>
        <taxon>Bacteria</taxon>
        <taxon>Pseudomonadati</taxon>
        <taxon>Bacteroidota</taxon>
        <taxon>Bacteroidia</taxon>
        <taxon>Bacteroidales</taxon>
        <taxon>Prevotellaceae</taxon>
        <taxon>Hoylesella</taxon>
    </lineage>
</organism>
<comment type="caution">
    <text evidence="3">The sequence shown here is derived from an EMBL/GenBank/DDBJ whole genome shotgun (WGS) entry which is preliminary data.</text>
</comment>
<gene>
    <name evidence="3" type="ORF">HMPREF0663_10150</name>
</gene>
<protein>
    <submittedName>
        <fullName evidence="3">DNA-binding protein</fullName>
    </submittedName>
</protein>
<dbReference type="Pfam" id="PF18291">
    <property type="entry name" value="HU-HIG"/>
    <property type="match status" value="1"/>
</dbReference>
<dbReference type="HOGENOM" id="CLU_112331_4_1_10"/>